<accession>A0ACC3S706</accession>
<dbReference type="EMBL" id="JAMKPW020000038">
    <property type="protein sequence ID" value="KAK8200798.1"/>
    <property type="molecule type" value="Genomic_DNA"/>
</dbReference>
<sequence>MSTSTWPQAGHNRNDSHQQTSTTMSSVAKTTMYAVLAQGHDVHQCDVPVIAKVCQDPVEACRIATALHLKVIEGAKLDESVANTVHSPPTQTSLDGGIHAEVRWKIDVGTARFTIDVVRVQIPEIVKTPAITTAVTANPAAMSRMTATPNIAGTGSHQGTTLAAGLATPTAGLATAMSVFKSPPRPVGFTA</sequence>
<evidence type="ECO:0000313" key="2">
    <source>
        <dbReference type="Proteomes" id="UP001320706"/>
    </source>
</evidence>
<keyword evidence="2" id="KW-1185">Reference proteome</keyword>
<protein>
    <submittedName>
        <fullName evidence="1">Uncharacterized protein</fullName>
    </submittedName>
</protein>
<reference evidence="1" key="1">
    <citation type="submission" date="2024-02" db="EMBL/GenBank/DDBJ databases">
        <title>Metagenome Assembled Genome of Zalaria obscura JY119.</title>
        <authorList>
            <person name="Vighnesh L."/>
            <person name="Jagadeeshwari U."/>
            <person name="Venkata Ramana C."/>
            <person name="Sasikala C."/>
        </authorList>
    </citation>
    <scope>NUCLEOTIDE SEQUENCE</scope>
    <source>
        <strain evidence="1">JY119</strain>
    </source>
</reference>
<organism evidence="1 2">
    <name type="scientific">Zalaria obscura</name>
    <dbReference type="NCBI Taxonomy" id="2024903"/>
    <lineage>
        <taxon>Eukaryota</taxon>
        <taxon>Fungi</taxon>
        <taxon>Dikarya</taxon>
        <taxon>Ascomycota</taxon>
        <taxon>Pezizomycotina</taxon>
        <taxon>Dothideomycetes</taxon>
        <taxon>Dothideomycetidae</taxon>
        <taxon>Dothideales</taxon>
        <taxon>Zalariaceae</taxon>
        <taxon>Zalaria</taxon>
    </lineage>
</organism>
<comment type="caution">
    <text evidence="1">The sequence shown here is derived from an EMBL/GenBank/DDBJ whole genome shotgun (WGS) entry which is preliminary data.</text>
</comment>
<name>A0ACC3S706_9PEZI</name>
<evidence type="ECO:0000313" key="1">
    <source>
        <dbReference type="EMBL" id="KAK8200798.1"/>
    </source>
</evidence>
<proteinExistence type="predicted"/>
<dbReference type="Proteomes" id="UP001320706">
    <property type="component" value="Unassembled WGS sequence"/>
</dbReference>
<gene>
    <name evidence="1" type="ORF">M8818_006114</name>
</gene>